<gene>
    <name evidence="2" type="primary">metXA</name>
    <name evidence="5" type="ORF">BC659_0571</name>
</gene>
<dbReference type="UniPathway" id="UPA00051">
    <property type="reaction ID" value="UER00074"/>
</dbReference>
<dbReference type="Pfam" id="PF00561">
    <property type="entry name" value="Abhydrolase_1"/>
    <property type="match status" value="1"/>
</dbReference>
<comment type="similarity">
    <text evidence="2">Belongs to the AB hydrolase superfamily. MetX family.</text>
</comment>
<dbReference type="Proteomes" id="UP000295741">
    <property type="component" value="Unassembled WGS sequence"/>
</dbReference>
<dbReference type="GO" id="GO:0005737">
    <property type="term" value="C:cytoplasm"/>
    <property type="evidence" value="ECO:0007669"/>
    <property type="project" value="UniProtKB-SubCell"/>
</dbReference>
<evidence type="ECO:0000256" key="2">
    <source>
        <dbReference type="HAMAP-Rule" id="MF_00296"/>
    </source>
</evidence>
<dbReference type="Gene3D" id="3.40.50.1820">
    <property type="entry name" value="alpha/beta hydrolase"/>
    <property type="match status" value="1"/>
</dbReference>
<dbReference type="PANTHER" id="PTHR32268:SF11">
    <property type="entry name" value="HOMOSERINE O-ACETYLTRANSFERASE"/>
    <property type="match status" value="1"/>
</dbReference>
<keyword evidence="2" id="KW-0963">Cytoplasm</keyword>
<feature type="active site" description="Nucleophile" evidence="2 3">
    <location>
        <position position="138"/>
    </location>
</feature>
<dbReference type="GO" id="GO:0004414">
    <property type="term" value="F:homoserine O-acetyltransferase activity"/>
    <property type="evidence" value="ECO:0007669"/>
    <property type="project" value="UniProtKB-UniRule"/>
</dbReference>
<keyword evidence="2" id="KW-0012">Acyltransferase</keyword>
<dbReference type="RefSeq" id="WP_133473067.1">
    <property type="nucleotide sequence ID" value="NZ_SNWP01000010.1"/>
</dbReference>
<comment type="pathway">
    <text evidence="2">Amino-acid biosynthesis; L-methionine biosynthesis via de novo pathway; O-acetyl-L-homoserine from L-homoserine: step 1/1.</text>
</comment>
<evidence type="ECO:0000313" key="5">
    <source>
        <dbReference type="EMBL" id="TDO28505.1"/>
    </source>
</evidence>
<comment type="function">
    <text evidence="2">Transfers an acetyl group from acetyl-CoA to L-homoserine, forming acetyl-L-homoserine.</text>
</comment>
<dbReference type="PIRSF" id="PIRSF000443">
    <property type="entry name" value="Homoser_Ac_trans"/>
    <property type="match status" value="1"/>
</dbReference>
<feature type="binding site" evidence="2">
    <location>
        <position position="323"/>
    </location>
    <ligand>
        <name>substrate</name>
    </ligand>
</feature>
<comment type="catalytic activity">
    <reaction evidence="2">
        <text>L-homoserine + acetyl-CoA = O-acetyl-L-homoserine + CoA</text>
        <dbReference type="Rhea" id="RHEA:13701"/>
        <dbReference type="ChEBI" id="CHEBI:57287"/>
        <dbReference type="ChEBI" id="CHEBI:57288"/>
        <dbReference type="ChEBI" id="CHEBI:57476"/>
        <dbReference type="ChEBI" id="CHEBI:57716"/>
        <dbReference type="EC" id="2.3.1.31"/>
    </reaction>
</comment>
<proteinExistence type="inferred from homology"/>
<dbReference type="EC" id="2.3.1.31" evidence="2"/>
<dbReference type="GO" id="GO:0009086">
    <property type="term" value="P:methionine biosynthetic process"/>
    <property type="evidence" value="ECO:0007669"/>
    <property type="project" value="UniProtKB-UniRule"/>
</dbReference>
<evidence type="ECO:0000256" key="1">
    <source>
        <dbReference type="ARBA" id="ARBA00022679"/>
    </source>
</evidence>
<dbReference type="InterPro" id="IPR029058">
    <property type="entry name" value="AB_hydrolase_fold"/>
</dbReference>
<dbReference type="GO" id="GO:0009092">
    <property type="term" value="P:homoserine metabolic process"/>
    <property type="evidence" value="ECO:0007669"/>
    <property type="project" value="TreeGrafter"/>
</dbReference>
<dbReference type="SUPFAM" id="SSF53474">
    <property type="entry name" value="alpha/beta-Hydrolases"/>
    <property type="match status" value="1"/>
</dbReference>
<comment type="subunit">
    <text evidence="2">Homodimer.</text>
</comment>
<dbReference type="InterPro" id="IPR008220">
    <property type="entry name" value="HAT_MetX-like"/>
</dbReference>
<evidence type="ECO:0000259" key="4">
    <source>
        <dbReference type="Pfam" id="PF00561"/>
    </source>
</evidence>
<keyword evidence="2" id="KW-0028">Amino-acid biosynthesis</keyword>
<keyword evidence="1 2" id="KW-0808">Transferase</keyword>
<organism evidence="5 6">
    <name type="scientific">Sediminibacterium goheungense</name>
    <dbReference type="NCBI Taxonomy" id="1086393"/>
    <lineage>
        <taxon>Bacteria</taxon>
        <taxon>Pseudomonadati</taxon>
        <taxon>Bacteroidota</taxon>
        <taxon>Chitinophagia</taxon>
        <taxon>Chitinophagales</taxon>
        <taxon>Chitinophagaceae</taxon>
        <taxon>Sediminibacterium</taxon>
    </lineage>
</organism>
<comment type="caution">
    <text evidence="5">The sequence shown here is derived from an EMBL/GenBank/DDBJ whole genome shotgun (WGS) entry which is preliminary data.</text>
</comment>
<dbReference type="OrthoDB" id="9800754at2"/>
<comment type="caution">
    <text evidence="2">Lacks conserved residue(s) required for the propagation of feature annotation.</text>
</comment>
<evidence type="ECO:0000256" key="3">
    <source>
        <dbReference type="PIRSR" id="PIRSR000443-1"/>
    </source>
</evidence>
<feature type="binding site" evidence="2">
    <location>
        <position position="204"/>
    </location>
    <ligand>
        <name>substrate</name>
    </ligand>
</feature>
<protein>
    <recommendedName>
        <fullName evidence="2">Homoserine O-acetyltransferase</fullName>
        <shortName evidence="2">HAT</shortName>
        <ecNumber evidence="2">2.3.1.31</ecNumber>
    </recommendedName>
    <alternativeName>
        <fullName evidence="2">Homoserine transacetylase</fullName>
        <shortName evidence="2">HTA</shortName>
    </alternativeName>
</protein>
<dbReference type="EMBL" id="SNWP01000010">
    <property type="protein sequence ID" value="TDO28505.1"/>
    <property type="molecule type" value="Genomic_DNA"/>
</dbReference>
<dbReference type="InterPro" id="IPR000073">
    <property type="entry name" value="AB_hydrolase_1"/>
</dbReference>
<keyword evidence="2" id="KW-0486">Methionine biosynthesis</keyword>
<sequence length="346" mass="38558">MRNNQLKYFEYKQAFVLESGLSLPALTIAYHTYGEWKGPASKVVWVCHALTASADCADWWKGLIGNDYLINPEDYFIVCANILGSCYGTTGPTSINPASQTPYFASFPNITIRDMVHAHILLRAHLGIEKISLLMGGSMGGYQALEWALIEPSVIKRLFLIATSPSESAWGVAVHTAQRLAIEADSSWKDDHEKAGALGLKAARAIGMLTYRNYGIFQQAQTDPDPEKIDDFRASSYINYQGEKLVNRFNAYSYWLLTKAMDSHHLARKRGGDLITTLNQIQQPTLIIGIDSDILCPLDEQRFMKEHLPNATLVEIGSTYGHDGFIIETGQITEHLGPWLEQNQTA</sequence>
<accession>A0A4R6J2W2</accession>
<name>A0A4R6J2W2_9BACT</name>
<feature type="active site" evidence="2 3">
    <location>
        <position position="293"/>
    </location>
</feature>
<keyword evidence="6" id="KW-1185">Reference proteome</keyword>
<feature type="domain" description="AB hydrolase-1" evidence="4">
    <location>
        <begin position="43"/>
        <end position="171"/>
    </location>
</feature>
<dbReference type="NCBIfam" id="TIGR01392">
    <property type="entry name" value="homoserO_Ac_trn"/>
    <property type="match status" value="1"/>
</dbReference>
<comment type="subcellular location">
    <subcellularLocation>
        <location evidence="2">Cytoplasm</location>
    </subcellularLocation>
</comment>
<evidence type="ECO:0000313" key="6">
    <source>
        <dbReference type="Proteomes" id="UP000295741"/>
    </source>
</evidence>
<dbReference type="PANTHER" id="PTHR32268">
    <property type="entry name" value="HOMOSERINE O-ACETYLTRANSFERASE"/>
    <property type="match status" value="1"/>
</dbReference>
<reference evidence="5 6" key="1">
    <citation type="submission" date="2019-03" db="EMBL/GenBank/DDBJ databases">
        <title>Genomic Encyclopedia of Archaeal and Bacterial Type Strains, Phase II (KMG-II): from individual species to whole genera.</title>
        <authorList>
            <person name="Goeker M."/>
        </authorList>
    </citation>
    <scope>NUCLEOTIDE SEQUENCE [LARGE SCALE GENOMIC DNA]</scope>
    <source>
        <strain evidence="5 6">DSM 28323</strain>
    </source>
</reference>
<dbReference type="HAMAP" id="MF_00296">
    <property type="entry name" value="MetX_acyltransf"/>
    <property type="match status" value="1"/>
</dbReference>
<dbReference type="AlphaFoldDB" id="A0A4R6J2W2"/>
<feature type="active site" evidence="2 3">
    <location>
        <position position="322"/>
    </location>
</feature>